<proteinExistence type="predicted"/>
<name>A0A0G1ZFA9_UNCK3</name>
<evidence type="ECO:0000313" key="1">
    <source>
        <dbReference type="EMBL" id="KKW26557.1"/>
    </source>
</evidence>
<organism evidence="1 2">
    <name type="scientific">candidate division Kazan bacterium GW2011_GWB1_52_7</name>
    <dbReference type="NCBI Taxonomy" id="1620414"/>
    <lineage>
        <taxon>Bacteria</taxon>
        <taxon>Bacteria division Kazan-3B-28</taxon>
    </lineage>
</organism>
<dbReference type="Proteomes" id="UP000034913">
    <property type="component" value="Unassembled WGS sequence"/>
</dbReference>
<gene>
    <name evidence="1" type="ORF">VF00_C0004G0001</name>
</gene>
<protein>
    <submittedName>
        <fullName evidence="1">Uncharacterized protein</fullName>
    </submittedName>
</protein>
<sequence>MAKGKKVYRSREELRLVLKKYRESAKRLRKFSGFTPLNGVERMALD</sequence>
<dbReference type="AlphaFoldDB" id="A0A0G1ZFA9"/>
<evidence type="ECO:0000313" key="2">
    <source>
        <dbReference type="Proteomes" id="UP000034913"/>
    </source>
</evidence>
<reference evidence="1 2" key="1">
    <citation type="journal article" date="2015" name="Nature">
        <title>rRNA introns, odd ribosomes, and small enigmatic genomes across a large radiation of phyla.</title>
        <authorList>
            <person name="Brown C.T."/>
            <person name="Hug L.A."/>
            <person name="Thomas B.C."/>
            <person name="Sharon I."/>
            <person name="Castelle C.J."/>
            <person name="Singh A."/>
            <person name="Wilkins M.J."/>
            <person name="Williams K.H."/>
            <person name="Banfield J.F."/>
        </authorList>
    </citation>
    <scope>NUCLEOTIDE SEQUENCE [LARGE SCALE GENOMIC DNA]</scope>
</reference>
<comment type="caution">
    <text evidence="1">The sequence shown here is derived from an EMBL/GenBank/DDBJ whole genome shotgun (WGS) entry which is preliminary data.</text>
</comment>
<feature type="non-terminal residue" evidence="1">
    <location>
        <position position="46"/>
    </location>
</feature>
<dbReference type="EMBL" id="LCRB01000004">
    <property type="protein sequence ID" value="KKW26557.1"/>
    <property type="molecule type" value="Genomic_DNA"/>
</dbReference>
<accession>A0A0G1ZFA9</accession>